<feature type="compositionally biased region" description="Basic and acidic residues" evidence="1">
    <location>
        <begin position="52"/>
        <end position="69"/>
    </location>
</feature>
<gene>
    <name evidence="2" type="ORF">PF002_g24223</name>
</gene>
<accession>A0A6A3WWI5</accession>
<evidence type="ECO:0000313" key="3">
    <source>
        <dbReference type="Proteomes" id="UP000440367"/>
    </source>
</evidence>
<evidence type="ECO:0000313" key="2">
    <source>
        <dbReference type="EMBL" id="KAE9192367.1"/>
    </source>
</evidence>
<dbReference type="Proteomes" id="UP000440367">
    <property type="component" value="Unassembled WGS sequence"/>
</dbReference>
<comment type="caution">
    <text evidence="2">The sequence shown here is derived from an EMBL/GenBank/DDBJ whole genome shotgun (WGS) entry which is preliminary data.</text>
</comment>
<name>A0A6A3WWI5_9STRA</name>
<evidence type="ECO:0000256" key="1">
    <source>
        <dbReference type="SAM" id="MobiDB-lite"/>
    </source>
</evidence>
<feature type="region of interest" description="Disordered" evidence="1">
    <location>
        <begin position="1"/>
        <end position="69"/>
    </location>
</feature>
<proteinExistence type="predicted"/>
<dbReference type="AlphaFoldDB" id="A0A6A3WWI5"/>
<sequence>MYFAAIESAYSNEKKKPQTLAGATDNRPIAASSSLPRTPKRKRVAATGRGSRRIESRSEAPADTDRDLNGTKNIIIKNCSIGRGAAFIGVLLFERCELHSEGPKTL</sequence>
<protein>
    <submittedName>
        <fullName evidence="2">Uncharacterized protein</fullName>
    </submittedName>
</protein>
<dbReference type="EMBL" id="QXGD01002181">
    <property type="protein sequence ID" value="KAE9192367.1"/>
    <property type="molecule type" value="Genomic_DNA"/>
</dbReference>
<organism evidence="2 3">
    <name type="scientific">Phytophthora fragariae</name>
    <dbReference type="NCBI Taxonomy" id="53985"/>
    <lineage>
        <taxon>Eukaryota</taxon>
        <taxon>Sar</taxon>
        <taxon>Stramenopiles</taxon>
        <taxon>Oomycota</taxon>
        <taxon>Peronosporomycetes</taxon>
        <taxon>Peronosporales</taxon>
        <taxon>Peronosporaceae</taxon>
        <taxon>Phytophthora</taxon>
    </lineage>
</organism>
<reference evidence="2 3" key="1">
    <citation type="submission" date="2018-08" db="EMBL/GenBank/DDBJ databases">
        <title>Genomic investigation of the strawberry pathogen Phytophthora fragariae indicates pathogenicity is determined by transcriptional variation in three key races.</title>
        <authorList>
            <person name="Adams T.M."/>
            <person name="Armitage A.D."/>
            <person name="Sobczyk M.K."/>
            <person name="Bates H.J."/>
            <person name="Dunwell J.M."/>
            <person name="Nellist C.F."/>
            <person name="Harrison R.J."/>
        </authorList>
    </citation>
    <scope>NUCLEOTIDE SEQUENCE [LARGE SCALE GENOMIC DNA]</scope>
    <source>
        <strain evidence="2 3">BC-1</strain>
    </source>
</reference>